<keyword evidence="8 16" id="KW-0812">Transmembrane</keyword>
<evidence type="ECO:0000256" key="1">
    <source>
        <dbReference type="ARBA" id="ARBA00001959"/>
    </source>
</evidence>
<dbReference type="EC" id="7.2.4.2" evidence="16"/>
<comment type="catalytic activity">
    <reaction evidence="15 16 17">
        <text>oxaloacetate + 2 Na(+)(in) + H(+) = pyruvate + 2 Na(+)(out) + CO2</text>
        <dbReference type="Rhea" id="RHEA:57724"/>
        <dbReference type="ChEBI" id="CHEBI:15361"/>
        <dbReference type="ChEBI" id="CHEBI:15378"/>
        <dbReference type="ChEBI" id="CHEBI:16452"/>
        <dbReference type="ChEBI" id="CHEBI:16526"/>
        <dbReference type="ChEBI" id="CHEBI:29101"/>
        <dbReference type="EC" id="7.2.4.2"/>
    </reaction>
</comment>
<keyword evidence="6 16" id="KW-0813">Transport</keyword>
<evidence type="ECO:0000256" key="13">
    <source>
        <dbReference type="ARBA" id="ARBA00023136"/>
    </source>
</evidence>
<dbReference type="NCBIfam" id="TIGR01195">
    <property type="entry name" value="oadG_fam"/>
    <property type="match status" value="1"/>
</dbReference>
<comment type="function">
    <text evidence="2 16 17">Catalyzes the decarboxylation of oxaloacetate coupled to Na(+) translocation.</text>
</comment>
<dbReference type="InterPro" id="IPR023424">
    <property type="entry name" value="OadG"/>
</dbReference>
<dbReference type="Pfam" id="PF04277">
    <property type="entry name" value="OAD_gamma"/>
    <property type="match status" value="1"/>
</dbReference>
<gene>
    <name evidence="16" type="primary">oadG</name>
    <name evidence="18" type="ORF">E8M12_10890</name>
</gene>
<keyword evidence="7 16" id="KW-1003">Cell membrane</keyword>
<dbReference type="GO" id="GO:0015081">
    <property type="term" value="F:sodium ion transmembrane transporter activity"/>
    <property type="evidence" value="ECO:0007669"/>
    <property type="project" value="UniProtKB-UniRule"/>
</dbReference>
<comment type="cofactor">
    <cofactor evidence="1 16 17">
        <name>Na(+)</name>
        <dbReference type="ChEBI" id="CHEBI:29101"/>
    </cofactor>
</comment>
<dbReference type="Proteomes" id="UP000307999">
    <property type="component" value="Unassembled WGS sequence"/>
</dbReference>
<evidence type="ECO:0000256" key="2">
    <source>
        <dbReference type="ARBA" id="ARBA00003002"/>
    </source>
</evidence>
<evidence type="ECO:0000256" key="11">
    <source>
        <dbReference type="ARBA" id="ARBA00023053"/>
    </source>
</evidence>
<keyword evidence="19" id="KW-1185">Reference proteome</keyword>
<evidence type="ECO:0000256" key="15">
    <source>
        <dbReference type="ARBA" id="ARBA00048176"/>
    </source>
</evidence>
<keyword evidence="13 16" id="KW-0472">Membrane</keyword>
<dbReference type="RefSeq" id="WP_136736176.1">
    <property type="nucleotide sequence ID" value="NZ_SWDB01000027.1"/>
</dbReference>
<evidence type="ECO:0000256" key="17">
    <source>
        <dbReference type="RuleBase" id="RU004278"/>
    </source>
</evidence>
<reference evidence="18 19" key="1">
    <citation type="submission" date="2019-04" db="EMBL/GenBank/DDBJ databases">
        <title>Thalassotalea guangxiensis sp. nov., isolated from sediment of the coastal wetland.</title>
        <authorList>
            <person name="Zheng S."/>
            <person name="Zhang D."/>
        </authorList>
    </citation>
    <scope>NUCLEOTIDE SEQUENCE [LARGE SCALE GENOMIC DNA]</scope>
    <source>
        <strain evidence="18 19">ZS-4</strain>
    </source>
</reference>
<name>A0A4U1B416_9GAMM</name>
<keyword evidence="9 16" id="KW-1278">Translocase</keyword>
<sequence length="88" mass="9610">MENIAETFIEAGTLMVVGMVFVFAFLSLLIVAIHLLAKVGRYFPDPISVEKTPRHLPSSSAMEKPVPAPIVAAITSAISHYRKNKTTK</sequence>
<dbReference type="EMBL" id="SWDB01000027">
    <property type="protein sequence ID" value="TKB44642.1"/>
    <property type="molecule type" value="Genomic_DNA"/>
</dbReference>
<evidence type="ECO:0000256" key="7">
    <source>
        <dbReference type="ARBA" id="ARBA00022475"/>
    </source>
</evidence>
<evidence type="ECO:0000256" key="16">
    <source>
        <dbReference type="HAMAP-Rule" id="MF_00404"/>
    </source>
</evidence>
<keyword evidence="11 16" id="KW-0915">Sodium</keyword>
<comment type="subcellular location">
    <subcellularLocation>
        <location evidence="3 16 17">Cell membrane</location>
        <topology evidence="3 16 17">Single-pass membrane protein</topology>
    </subcellularLocation>
</comment>
<organism evidence="18 19">
    <name type="scientific">Thalassotalea mangrovi</name>
    <dbReference type="NCBI Taxonomy" id="2572245"/>
    <lineage>
        <taxon>Bacteria</taxon>
        <taxon>Pseudomonadati</taxon>
        <taxon>Pseudomonadota</taxon>
        <taxon>Gammaproteobacteria</taxon>
        <taxon>Alteromonadales</taxon>
        <taxon>Colwelliaceae</taxon>
        <taxon>Thalassotalea</taxon>
    </lineage>
</organism>
<dbReference type="InterPro" id="IPR005899">
    <property type="entry name" value="Na_pump_deCOase"/>
</dbReference>
<dbReference type="OrthoDB" id="6215597at2"/>
<evidence type="ECO:0000256" key="4">
    <source>
        <dbReference type="ARBA" id="ARBA00005844"/>
    </source>
</evidence>
<evidence type="ECO:0000256" key="6">
    <source>
        <dbReference type="ARBA" id="ARBA00022448"/>
    </source>
</evidence>
<keyword evidence="10 16" id="KW-1133">Transmembrane helix</keyword>
<evidence type="ECO:0000256" key="14">
    <source>
        <dbReference type="ARBA" id="ARBA00023201"/>
    </source>
</evidence>
<proteinExistence type="inferred from homology"/>
<comment type="caution">
    <text evidence="18">The sequence shown here is derived from an EMBL/GenBank/DDBJ whole genome shotgun (WGS) entry which is preliminary data.</text>
</comment>
<feature type="transmembrane region" description="Helical" evidence="16 17">
    <location>
        <begin position="12"/>
        <end position="37"/>
    </location>
</feature>
<dbReference type="AlphaFoldDB" id="A0A4U1B416"/>
<keyword evidence="14 16" id="KW-0739">Sodium transport</keyword>
<evidence type="ECO:0000256" key="3">
    <source>
        <dbReference type="ARBA" id="ARBA00004162"/>
    </source>
</evidence>
<keyword evidence="12 16" id="KW-0406">Ion transport</keyword>
<evidence type="ECO:0000256" key="10">
    <source>
        <dbReference type="ARBA" id="ARBA00022989"/>
    </source>
</evidence>
<comment type="similarity">
    <text evidence="4 16 17">Belongs to the OadG family.</text>
</comment>
<evidence type="ECO:0000256" key="12">
    <source>
        <dbReference type="ARBA" id="ARBA00023065"/>
    </source>
</evidence>
<accession>A0A4U1B416</accession>
<dbReference type="GO" id="GO:0036376">
    <property type="term" value="P:sodium ion export across plasma membrane"/>
    <property type="evidence" value="ECO:0007669"/>
    <property type="project" value="InterPro"/>
</dbReference>
<evidence type="ECO:0000256" key="5">
    <source>
        <dbReference type="ARBA" id="ARBA00011869"/>
    </source>
</evidence>
<evidence type="ECO:0000256" key="8">
    <source>
        <dbReference type="ARBA" id="ARBA00022692"/>
    </source>
</evidence>
<protein>
    <recommendedName>
        <fullName evidence="16">Probable oxaloacetate decarboxylase gamma chain</fullName>
        <ecNumber evidence="16">7.2.4.2</ecNumber>
    </recommendedName>
</protein>
<dbReference type="GO" id="GO:0008948">
    <property type="term" value="F:oxaloacetate decarboxylase activity"/>
    <property type="evidence" value="ECO:0007669"/>
    <property type="project" value="UniProtKB-UniRule"/>
</dbReference>
<comment type="subunit">
    <text evidence="5 16">Heterotrimer of an alpha, a beta and a gamma subunit.</text>
</comment>
<dbReference type="GO" id="GO:0015451">
    <property type="term" value="F:decarboxylation-driven active transmembrane transporter activity"/>
    <property type="evidence" value="ECO:0007669"/>
    <property type="project" value="UniProtKB-EC"/>
</dbReference>
<evidence type="ECO:0000256" key="9">
    <source>
        <dbReference type="ARBA" id="ARBA00022967"/>
    </source>
</evidence>
<dbReference type="HAMAP" id="MF_00404">
    <property type="entry name" value="OadG"/>
    <property type="match status" value="1"/>
</dbReference>
<evidence type="ECO:0000313" key="18">
    <source>
        <dbReference type="EMBL" id="TKB44642.1"/>
    </source>
</evidence>
<evidence type="ECO:0000313" key="19">
    <source>
        <dbReference type="Proteomes" id="UP000307999"/>
    </source>
</evidence>
<dbReference type="GO" id="GO:0005886">
    <property type="term" value="C:plasma membrane"/>
    <property type="evidence" value="ECO:0007669"/>
    <property type="project" value="UniProtKB-SubCell"/>
</dbReference>